<keyword evidence="3" id="KW-1185">Reference proteome</keyword>
<proteinExistence type="predicted"/>
<dbReference type="PROSITE" id="PS51257">
    <property type="entry name" value="PROKAR_LIPOPROTEIN"/>
    <property type="match status" value="1"/>
</dbReference>
<evidence type="ECO:0008006" key="4">
    <source>
        <dbReference type="Google" id="ProtNLM"/>
    </source>
</evidence>
<dbReference type="RefSeq" id="WP_013128154.1">
    <property type="nucleotide sequence ID" value="NC_014158.1"/>
</dbReference>
<accession>D5UXS1</accession>
<dbReference type="eggNOG" id="ENOG5031HPG">
    <property type="taxonomic scope" value="Bacteria"/>
</dbReference>
<evidence type="ECO:0000256" key="1">
    <source>
        <dbReference type="SAM" id="MobiDB-lite"/>
    </source>
</evidence>
<evidence type="ECO:0000313" key="2">
    <source>
        <dbReference type="EMBL" id="ADG80158.1"/>
    </source>
</evidence>
<protein>
    <recommendedName>
        <fullName evidence="4">Lipoprotein</fullName>
    </recommendedName>
</protein>
<gene>
    <name evidence="2" type="ordered locus">Tpau_3580</name>
</gene>
<sequence>MARSAWRTGLGIAALSLSAFLAGCGIGPWAGDIAPPPRSAPCVVNSPTSGKLTIGNPLPDAVGPSGPLPRVIPGAPHPGSSNADQWLHAEPVVVDSDSATYGFTGDGVVHWRLARVDVAIRTGVDEQVPVIGRCIVQVDFATAKARDGAGPPARIDRDAPSLIADVTTYPSHGDQQQSFLGARGTAVRTVAGPTSIRIEVR</sequence>
<reference evidence="2 3" key="2">
    <citation type="journal article" date="2011" name="Stand. Genomic Sci.">
        <title>Complete genome sequence of Tsukamurella paurometabola type strain (no. 33).</title>
        <authorList>
            <person name="Munk A.C."/>
            <person name="Lapidus A."/>
            <person name="Lucas S."/>
            <person name="Nolan M."/>
            <person name="Tice H."/>
            <person name="Cheng J.F."/>
            <person name="Del Rio T.G."/>
            <person name="Goodwin L."/>
            <person name="Pitluck S."/>
            <person name="Liolios K."/>
            <person name="Huntemann M."/>
            <person name="Ivanova N."/>
            <person name="Mavromatis K."/>
            <person name="Mikhailova N."/>
            <person name="Pati A."/>
            <person name="Chen A."/>
            <person name="Palaniappan K."/>
            <person name="Tapia R."/>
            <person name="Han C."/>
            <person name="Land M."/>
            <person name="Hauser L."/>
            <person name="Chang Y.J."/>
            <person name="Jeffries C.D."/>
            <person name="Brettin T."/>
            <person name="Yasawong M."/>
            <person name="Brambilla E.M."/>
            <person name="Rohde M."/>
            <person name="Sikorski J."/>
            <person name="Goker M."/>
            <person name="Detter J.C."/>
            <person name="Woyke T."/>
            <person name="Bristow J."/>
            <person name="Eisen J.A."/>
            <person name="Markowitz V."/>
            <person name="Hugenholtz P."/>
            <person name="Kyrpides N.C."/>
            <person name="Klenk H.P."/>
        </authorList>
    </citation>
    <scope>NUCLEOTIDE SEQUENCE [LARGE SCALE GENOMIC DNA]</scope>
    <source>
        <strain evidence="3">ATCC 8368 / DSM 20162 / CCUG 35730 / CIP 100753 / JCM 10117 / KCTC 9821 / NBRC 16120 / NCIMB 702349 / NCTC 13040</strain>
    </source>
</reference>
<feature type="region of interest" description="Disordered" evidence="1">
    <location>
        <begin position="59"/>
        <end position="83"/>
    </location>
</feature>
<dbReference type="EMBL" id="CP001966">
    <property type="protein sequence ID" value="ADG80158.1"/>
    <property type="molecule type" value="Genomic_DNA"/>
</dbReference>
<organism evidence="2 3">
    <name type="scientific">Tsukamurella paurometabola (strain ATCC 8368 / DSM 20162 / CCUG 35730 / CIP 100753 / JCM 10117 / KCTC 9821 / NBRC 16120 / NCIMB 702349 / NCTC 13040)</name>
    <name type="common">Corynebacterium paurometabolum</name>
    <dbReference type="NCBI Taxonomy" id="521096"/>
    <lineage>
        <taxon>Bacteria</taxon>
        <taxon>Bacillati</taxon>
        <taxon>Actinomycetota</taxon>
        <taxon>Actinomycetes</taxon>
        <taxon>Mycobacteriales</taxon>
        <taxon>Tsukamurellaceae</taxon>
        <taxon>Tsukamurella</taxon>
    </lineage>
</organism>
<dbReference type="STRING" id="521096.Tpau_3580"/>
<name>D5UXS1_TSUPD</name>
<dbReference type="AlphaFoldDB" id="D5UXS1"/>
<dbReference type="KEGG" id="tpr:Tpau_3580"/>
<reference evidence="3" key="1">
    <citation type="submission" date="2010-03" db="EMBL/GenBank/DDBJ databases">
        <title>The complete chromosome of Tsukamurella paurometabola DSM 20162.</title>
        <authorList>
            <consortium name="US DOE Joint Genome Institute (JGI-PGF)"/>
            <person name="Lucas S."/>
            <person name="Copeland A."/>
            <person name="Lapidus A."/>
            <person name="Glavina del Rio T."/>
            <person name="Dalin E."/>
            <person name="Tice H."/>
            <person name="Bruce D."/>
            <person name="Goodwin L."/>
            <person name="Pitluck S."/>
            <person name="Kyrpides N."/>
            <person name="Mavromatis K."/>
            <person name="Ivanova N."/>
            <person name="Mikhailova N."/>
            <person name="Munk A.C."/>
            <person name="Brettin T."/>
            <person name="Detter J.C."/>
            <person name="Tapia R."/>
            <person name="Han C."/>
            <person name="Larimer F."/>
            <person name="Land M."/>
            <person name="Hauser L."/>
            <person name="Markowitz V."/>
            <person name="Cheng J.-F."/>
            <person name="Hugenholtz P."/>
            <person name="Woyke T."/>
            <person name="Wu D."/>
            <person name="Jando M."/>
            <person name="Brambilla E."/>
            <person name="Klenk H.-P."/>
            <person name="Eisen J.A."/>
        </authorList>
    </citation>
    <scope>NUCLEOTIDE SEQUENCE [LARGE SCALE GENOMIC DNA]</scope>
    <source>
        <strain evidence="3">ATCC 8368 / DSM 20162 / CCUG 35730 / CIP 100753 / JCM 10117 / KCTC 9821 / NBRC 16120 / NCIMB 702349 / NCTC 13040</strain>
    </source>
</reference>
<evidence type="ECO:0000313" key="3">
    <source>
        <dbReference type="Proteomes" id="UP000001213"/>
    </source>
</evidence>
<dbReference type="HOGENOM" id="CLU_1359923_0_0_11"/>
<dbReference type="Proteomes" id="UP000001213">
    <property type="component" value="Chromosome"/>
</dbReference>